<dbReference type="Proteomes" id="UP000277811">
    <property type="component" value="Unassembled WGS sequence"/>
</dbReference>
<dbReference type="EMBL" id="UPPP01000094">
    <property type="protein sequence ID" value="VBB08588.1"/>
    <property type="molecule type" value="Genomic_DNA"/>
</dbReference>
<dbReference type="RefSeq" id="WP_122629465.1">
    <property type="nucleotide sequence ID" value="NZ_UPPP01000094.1"/>
</dbReference>
<sequence length="162" mass="18336">MTLIEALKTLKSKGITKLSGMIGESDIDKYIDNAVQSHEISAKLAHIPCHKYHLDHEDDHYIVETNGHFIIATHYDNFDMATYGNYDTKEEMYADFDEYIIMKQAEAIADQKVKAGNDFPRAVWLAIAINELRHAYAAANAAFEREYGCCDPGRDEEMAGKI</sequence>
<evidence type="ECO:0000313" key="2">
    <source>
        <dbReference type="Proteomes" id="UP000277811"/>
    </source>
</evidence>
<dbReference type="AlphaFoldDB" id="A0A498RHH5"/>
<proteinExistence type="predicted"/>
<evidence type="ECO:0000313" key="1">
    <source>
        <dbReference type="EMBL" id="VBB08588.1"/>
    </source>
</evidence>
<dbReference type="OrthoDB" id="3034724at2"/>
<protein>
    <submittedName>
        <fullName evidence="1">Uncharacterized protein</fullName>
    </submittedName>
</protein>
<reference evidence="1 2" key="1">
    <citation type="submission" date="2018-06" db="EMBL/GenBank/DDBJ databases">
        <authorList>
            <person name="Strepis N."/>
        </authorList>
    </citation>
    <scope>NUCLEOTIDE SEQUENCE [LARGE SCALE GENOMIC DNA]</scope>
    <source>
        <strain evidence="1">LUCI</strain>
    </source>
</reference>
<name>A0A498RHH5_9FIRM</name>
<keyword evidence="2" id="KW-1185">Reference proteome</keyword>
<gene>
    <name evidence="1" type="ORF">LUCI_3866</name>
</gene>
<accession>A0A498RHH5</accession>
<organism evidence="1 2">
    <name type="scientific">Lucifera butyrica</name>
    <dbReference type="NCBI Taxonomy" id="1351585"/>
    <lineage>
        <taxon>Bacteria</taxon>
        <taxon>Bacillati</taxon>
        <taxon>Bacillota</taxon>
        <taxon>Negativicutes</taxon>
        <taxon>Veillonellales</taxon>
        <taxon>Veillonellaceae</taxon>
        <taxon>Lucifera</taxon>
    </lineage>
</organism>